<reference evidence="6" key="1">
    <citation type="submission" date="2016-10" db="EMBL/GenBank/DDBJ databases">
        <authorList>
            <person name="Varghese N."/>
            <person name="Submissions S."/>
        </authorList>
    </citation>
    <scope>NUCLEOTIDE SEQUENCE [LARGE SCALE GENOMIC DNA]</scope>
    <source>
        <strain evidence="6">CGMCC 1.9108</strain>
    </source>
</reference>
<evidence type="ECO:0000256" key="2">
    <source>
        <dbReference type="ARBA" id="ARBA00022729"/>
    </source>
</evidence>
<dbReference type="PANTHER" id="PTHR33376:SF5">
    <property type="entry name" value="EXTRACYTOPLASMIC SOLUTE RECEPTOR PROTEIN"/>
    <property type="match status" value="1"/>
</dbReference>
<dbReference type="GO" id="GO:0042597">
    <property type="term" value="C:periplasmic space"/>
    <property type="evidence" value="ECO:0007669"/>
    <property type="project" value="UniProtKB-SubCell"/>
</dbReference>
<evidence type="ECO:0000256" key="1">
    <source>
        <dbReference type="ARBA" id="ARBA00004418"/>
    </source>
</evidence>
<comment type="subcellular location">
    <subcellularLocation>
        <location evidence="1">Periplasm</location>
    </subcellularLocation>
</comment>
<dbReference type="NCBIfam" id="NF037995">
    <property type="entry name" value="TRAP_S1"/>
    <property type="match status" value="1"/>
</dbReference>
<organism evidence="5 6">
    <name type="scientific">Ruegeria marina</name>
    <dbReference type="NCBI Taxonomy" id="639004"/>
    <lineage>
        <taxon>Bacteria</taxon>
        <taxon>Pseudomonadati</taxon>
        <taxon>Pseudomonadota</taxon>
        <taxon>Alphaproteobacteria</taxon>
        <taxon>Rhodobacterales</taxon>
        <taxon>Roseobacteraceae</taxon>
        <taxon>Ruegeria</taxon>
    </lineage>
</organism>
<dbReference type="EMBL" id="FMZV01000005">
    <property type="protein sequence ID" value="SDD17877.1"/>
    <property type="molecule type" value="Genomic_DNA"/>
</dbReference>
<dbReference type="PANTHER" id="PTHR33376">
    <property type="match status" value="1"/>
</dbReference>
<evidence type="ECO:0000313" key="6">
    <source>
        <dbReference type="Proteomes" id="UP000199628"/>
    </source>
</evidence>
<evidence type="ECO:0000256" key="3">
    <source>
        <dbReference type="ARBA" id="ARBA00022764"/>
    </source>
</evidence>
<dbReference type="GO" id="GO:0055085">
    <property type="term" value="P:transmembrane transport"/>
    <property type="evidence" value="ECO:0007669"/>
    <property type="project" value="InterPro"/>
</dbReference>
<dbReference type="CDD" id="cd13667">
    <property type="entry name" value="PBP2_TRAP_DctP1"/>
    <property type="match status" value="1"/>
</dbReference>
<dbReference type="Proteomes" id="UP000199628">
    <property type="component" value="Unassembled WGS sequence"/>
</dbReference>
<feature type="chain" id="PRO_5011672194" evidence="4">
    <location>
        <begin position="32"/>
        <end position="342"/>
    </location>
</feature>
<dbReference type="STRING" id="639004.SAMN04488239_105320"/>
<dbReference type="RefSeq" id="WP_093030340.1">
    <property type="nucleotide sequence ID" value="NZ_FMZV01000005.1"/>
</dbReference>
<evidence type="ECO:0000256" key="4">
    <source>
        <dbReference type="SAM" id="SignalP"/>
    </source>
</evidence>
<feature type="signal peptide" evidence="4">
    <location>
        <begin position="1"/>
        <end position="31"/>
    </location>
</feature>
<dbReference type="Pfam" id="PF03480">
    <property type="entry name" value="DctP"/>
    <property type="match status" value="1"/>
</dbReference>
<accession>A0A1G6SNS4</accession>
<keyword evidence="3" id="KW-0574">Periplasm</keyword>
<proteinExistence type="predicted"/>
<keyword evidence="2 4" id="KW-0732">Signal</keyword>
<dbReference type="Gene3D" id="3.40.190.170">
    <property type="entry name" value="Bacterial extracellular solute-binding protein, family 7"/>
    <property type="match status" value="1"/>
</dbReference>
<evidence type="ECO:0000313" key="5">
    <source>
        <dbReference type="EMBL" id="SDD17877.1"/>
    </source>
</evidence>
<name>A0A1G6SNS4_9RHOB</name>
<dbReference type="AlphaFoldDB" id="A0A1G6SNS4"/>
<dbReference type="InterPro" id="IPR038404">
    <property type="entry name" value="TRAP_DctP_sf"/>
</dbReference>
<dbReference type="OrthoDB" id="6139617at2"/>
<protein>
    <submittedName>
        <fullName evidence="5">TRAP-type C4-dicarboxylate transport system, substrate-binding protein</fullName>
    </submittedName>
</protein>
<gene>
    <name evidence="5" type="ORF">SAMN04488239_105320</name>
</gene>
<keyword evidence="6" id="KW-1185">Reference proteome</keyword>
<dbReference type="InterPro" id="IPR018389">
    <property type="entry name" value="DctP_fam"/>
</dbReference>
<sequence length="342" mass="37633">MRIFSRLSSKATYLMAAAAVAAITTPIAAKAEDRVSAVHAFPEFLVYTKTFLAMVADINERGKGIVQIDVRGGPEAIGMFEQPAAVRDGVVDMVHTPGSFYGANVPEIDAMVASRVTPMEARANGGAALMDKAHQERFNVRHLGWIDGGIKFHIYMNSEPKFRDDGILDLTGVKLRDNPIYHAFFEQLNATTASMPATEVYSALEKGVVDAAAWTEIGIPQLKWNEFLKYRVDPTFYNTDIGVIFNLDAWNALSPESQKLIEEVVIEWEGKSYADRQKEVEADAKTLADGGMTFVAHSAEAGEVYRKMADDAAWARMYERIDGGGAGAETYKGLRKTYALDE</sequence>